<evidence type="ECO:0000313" key="3">
    <source>
        <dbReference type="EMBL" id="KAF0923488.1"/>
    </source>
</evidence>
<accession>A0A6G1EFC1</accession>
<dbReference type="InterPro" id="IPR018490">
    <property type="entry name" value="cNMP-bd_dom_sf"/>
</dbReference>
<dbReference type="SUPFAM" id="SSF51206">
    <property type="entry name" value="cAMP-binding domain-like"/>
    <property type="match status" value="1"/>
</dbReference>
<protein>
    <submittedName>
        <fullName evidence="3">Uncharacterized protein</fullName>
    </submittedName>
</protein>
<gene>
    <name evidence="3" type="ORF">E2562_006376</name>
</gene>
<dbReference type="GO" id="GO:0034220">
    <property type="term" value="P:monoatomic ion transmembrane transport"/>
    <property type="evidence" value="ECO:0007669"/>
    <property type="project" value="UniProtKB-KW"/>
</dbReference>
<dbReference type="Gene3D" id="2.60.120.10">
    <property type="entry name" value="Jelly Rolls"/>
    <property type="match status" value="1"/>
</dbReference>
<dbReference type="PANTHER" id="PTHR45651">
    <property type="entry name" value="CYCLIC NUCLEOTIDE-GATED ION CHANNEL 15-RELATED-RELATED"/>
    <property type="match status" value="1"/>
</dbReference>
<dbReference type="OrthoDB" id="421226at2759"/>
<keyword evidence="4" id="KW-1185">Reference proteome</keyword>
<keyword evidence="1" id="KW-1071">Ligand-gated ion channel</keyword>
<sequence length="148" mass="17190">MHIWEFEEHDGVARDRVQHHHHHWRADPGDHAHWEHQGVPEHDDVEEAGDAHAATELGVVDEAEGGAARLPAAVRQFERQRWAAMHGVDECQFVRDLLKGLRRDIKYHICLDLLRQVPLFQHIDDLVLENIYDRIKSLIFPKGEIARS</sequence>
<evidence type="ECO:0000256" key="2">
    <source>
        <dbReference type="ARBA" id="ARBA00023303"/>
    </source>
</evidence>
<dbReference type="AlphaFoldDB" id="A0A6G1EFC1"/>
<organism evidence="3 4">
    <name type="scientific">Oryza meyeriana var. granulata</name>
    <dbReference type="NCBI Taxonomy" id="110450"/>
    <lineage>
        <taxon>Eukaryota</taxon>
        <taxon>Viridiplantae</taxon>
        <taxon>Streptophyta</taxon>
        <taxon>Embryophyta</taxon>
        <taxon>Tracheophyta</taxon>
        <taxon>Spermatophyta</taxon>
        <taxon>Magnoliopsida</taxon>
        <taxon>Liliopsida</taxon>
        <taxon>Poales</taxon>
        <taxon>Poaceae</taxon>
        <taxon>BOP clade</taxon>
        <taxon>Oryzoideae</taxon>
        <taxon>Oryzeae</taxon>
        <taxon>Oryzinae</taxon>
        <taxon>Oryza</taxon>
        <taxon>Oryza meyeriana</taxon>
    </lineage>
</organism>
<evidence type="ECO:0000256" key="1">
    <source>
        <dbReference type="ARBA" id="ARBA00023286"/>
    </source>
</evidence>
<comment type="caution">
    <text evidence="3">The sequence shown here is derived from an EMBL/GenBank/DDBJ whole genome shotgun (WGS) entry which is preliminary data.</text>
</comment>
<dbReference type="EMBL" id="SPHZ02000003">
    <property type="protein sequence ID" value="KAF0923488.1"/>
    <property type="molecule type" value="Genomic_DNA"/>
</dbReference>
<proteinExistence type="predicted"/>
<evidence type="ECO:0000313" key="4">
    <source>
        <dbReference type="Proteomes" id="UP000479710"/>
    </source>
</evidence>
<name>A0A6G1EFC1_9ORYZ</name>
<dbReference type="Proteomes" id="UP000479710">
    <property type="component" value="Unassembled WGS sequence"/>
</dbReference>
<keyword evidence="1" id="KW-0813">Transport</keyword>
<keyword evidence="1" id="KW-0406">Ion transport</keyword>
<dbReference type="GO" id="GO:0016020">
    <property type="term" value="C:membrane"/>
    <property type="evidence" value="ECO:0007669"/>
    <property type="project" value="UniProtKB-SubCell"/>
</dbReference>
<dbReference type="PANTHER" id="PTHR45651:SF14">
    <property type="entry name" value="CYCLIC NUCLEOTIDE-GATED ION CHANNEL 4"/>
    <property type="match status" value="1"/>
</dbReference>
<dbReference type="InterPro" id="IPR014710">
    <property type="entry name" value="RmlC-like_jellyroll"/>
</dbReference>
<reference evidence="3 4" key="1">
    <citation type="submission" date="2019-11" db="EMBL/GenBank/DDBJ databases">
        <title>Whole genome sequence of Oryza granulata.</title>
        <authorList>
            <person name="Li W."/>
        </authorList>
    </citation>
    <scope>NUCLEOTIDE SEQUENCE [LARGE SCALE GENOMIC DNA]</scope>
    <source>
        <strain evidence="4">cv. Menghai</strain>
        <tissue evidence="3">Leaf</tissue>
    </source>
</reference>
<keyword evidence="2" id="KW-0407">Ion channel</keyword>